<protein>
    <submittedName>
        <fullName evidence="2">Uncharacterized protein</fullName>
    </submittedName>
</protein>
<feature type="region of interest" description="Disordered" evidence="1">
    <location>
        <begin position="232"/>
        <end position="271"/>
    </location>
</feature>
<feature type="region of interest" description="Disordered" evidence="1">
    <location>
        <begin position="1"/>
        <end position="44"/>
    </location>
</feature>
<dbReference type="EMBL" id="KN837122">
    <property type="protein sequence ID" value="KIJ43614.1"/>
    <property type="molecule type" value="Genomic_DNA"/>
</dbReference>
<dbReference type="OrthoDB" id="3025722at2759"/>
<evidence type="ECO:0000313" key="3">
    <source>
        <dbReference type="Proteomes" id="UP000054279"/>
    </source>
</evidence>
<dbReference type="AlphaFoldDB" id="A0A0C9V9F4"/>
<feature type="compositionally biased region" description="Polar residues" evidence="1">
    <location>
        <begin position="10"/>
        <end position="40"/>
    </location>
</feature>
<dbReference type="HOGENOM" id="CLU_811751_0_0_1"/>
<sequence length="342" mass="37429">MRSRPPALVPNTSSLTSDTPEDSIASSEATGPSSAAGDTTSEAELEAGAALLQMFSGGELESSRGDGLEQGPASISDGIENIVEMVQKDMEEFGNDRDEISASDALTLKKSLYVSSDSDSVSEIGEESDFEIPFHVPMGKMEDIITLSTSMAWKDFQVEVSDTMDIPCKALAIGYKLSSEPQKTKPHILDSPVKWIKLIDRVCEVHQENESMTKKKKKEELRVILVDHCEGEKSKKETKDGKKSKGRKRKRDSNGSTKSDGDDATGQKAKSGDNTKDWVVILQEKYRCDTHKGYCWPSPVGKVHFIITLANISLWAKLITMGNADIEKPPGDLGQLKVMNLQ</sequence>
<dbReference type="Proteomes" id="UP000054279">
    <property type="component" value="Unassembled WGS sequence"/>
</dbReference>
<gene>
    <name evidence="2" type="ORF">M422DRAFT_253200</name>
</gene>
<evidence type="ECO:0000313" key="2">
    <source>
        <dbReference type="EMBL" id="KIJ43614.1"/>
    </source>
</evidence>
<evidence type="ECO:0000256" key="1">
    <source>
        <dbReference type="SAM" id="MobiDB-lite"/>
    </source>
</evidence>
<feature type="compositionally biased region" description="Basic and acidic residues" evidence="1">
    <location>
        <begin position="232"/>
        <end position="243"/>
    </location>
</feature>
<proteinExistence type="predicted"/>
<organism evidence="2 3">
    <name type="scientific">Sphaerobolus stellatus (strain SS14)</name>
    <dbReference type="NCBI Taxonomy" id="990650"/>
    <lineage>
        <taxon>Eukaryota</taxon>
        <taxon>Fungi</taxon>
        <taxon>Dikarya</taxon>
        <taxon>Basidiomycota</taxon>
        <taxon>Agaricomycotina</taxon>
        <taxon>Agaricomycetes</taxon>
        <taxon>Phallomycetidae</taxon>
        <taxon>Geastrales</taxon>
        <taxon>Sphaerobolaceae</taxon>
        <taxon>Sphaerobolus</taxon>
    </lineage>
</organism>
<accession>A0A0C9V9F4</accession>
<keyword evidence="3" id="KW-1185">Reference proteome</keyword>
<reference evidence="2 3" key="1">
    <citation type="submission" date="2014-06" db="EMBL/GenBank/DDBJ databases">
        <title>Evolutionary Origins and Diversification of the Mycorrhizal Mutualists.</title>
        <authorList>
            <consortium name="DOE Joint Genome Institute"/>
            <consortium name="Mycorrhizal Genomics Consortium"/>
            <person name="Kohler A."/>
            <person name="Kuo A."/>
            <person name="Nagy L.G."/>
            <person name="Floudas D."/>
            <person name="Copeland A."/>
            <person name="Barry K.W."/>
            <person name="Cichocki N."/>
            <person name="Veneault-Fourrey C."/>
            <person name="LaButti K."/>
            <person name="Lindquist E.A."/>
            <person name="Lipzen A."/>
            <person name="Lundell T."/>
            <person name="Morin E."/>
            <person name="Murat C."/>
            <person name="Riley R."/>
            <person name="Ohm R."/>
            <person name="Sun H."/>
            <person name="Tunlid A."/>
            <person name="Henrissat B."/>
            <person name="Grigoriev I.V."/>
            <person name="Hibbett D.S."/>
            <person name="Martin F."/>
        </authorList>
    </citation>
    <scope>NUCLEOTIDE SEQUENCE [LARGE SCALE GENOMIC DNA]</scope>
    <source>
        <strain evidence="2 3">SS14</strain>
    </source>
</reference>
<name>A0A0C9V9F4_SPHS4</name>